<evidence type="ECO:0000313" key="2">
    <source>
        <dbReference type="EMBL" id="SDZ24908.1"/>
    </source>
</evidence>
<protein>
    <submittedName>
        <fullName evidence="2">Uncharacterized protein</fullName>
    </submittedName>
</protein>
<evidence type="ECO:0000256" key="1">
    <source>
        <dbReference type="SAM" id="MobiDB-lite"/>
    </source>
</evidence>
<organism evidence="2 3">
    <name type="scientific">Geodermatophilus africanus</name>
    <dbReference type="NCBI Taxonomy" id="1137993"/>
    <lineage>
        <taxon>Bacteria</taxon>
        <taxon>Bacillati</taxon>
        <taxon>Actinomycetota</taxon>
        <taxon>Actinomycetes</taxon>
        <taxon>Geodermatophilales</taxon>
        <taxon>Geodermatophilaceae</taxon>
        <taxon>Geodermatophilus</taxon>
    </lineage>
</organism>
<evidence type="ECO:0000313" key="3">
    <source>
        <dbReference type="Proteomes" id="UP000198921"/>
    </source>
</evidence>
<gene>
    <name evidence="2" type="ORF">SAMN05660209_05170</name>
</gene>
<sequence length="114" mass="11876">MSISGVNGWYSANQRSAVGIESVGTNPLPRNGSRTNGMPTLLAGSTDLLARPNATDSQMKANVIITRKAIRASQSPPSPSPSVPPNTKHDHVAVRVRTLSGSVGARWNGWSGSG</sequence>
<dbReference type="AlphaFoldDB" id="A0A1H3RI59"/>
<name>A0A1H3RI59_9ACTN</name>
<dbReference type="Proteomes" id="UP000198921">
    <property type="component" value="Unassembled WGS sequence"/>
</dbReference>
<keyword evidence="3" id="KW-1185">Reference proteome</keyword>
<dbReference type="STRING" id="1137993.SAMN05660209_05170"/>
<proteinExistence type="predicted"/>
<feature type="region of interest" description="Disordered" evidence="1">
    <location>
        <begin position="69"/>
        <end position="90"/>
    </location>
</feature>
<accession>A0A1H3RI59</accession>
<dbReference type="EMBL" id="FNOT01000038">
    <property type="protein sequence ID" value="SDZ24908.1"/>
    <property type="molecule type" value="Genomic_DNA"/>
</dbReference>
<reference evidence="3" key="1">
    <citation type="submission" date="2016-10" db="EMBL/GenBank/DDBJ databases">
        <authorList>
            <person name="Varghese N."/>
            <person name="Submissions S."/>
        </authorList>
    </citation>
    <scope>NUCLEOTIDE SEQUENCE [LARGE SCALE GENOMIC DNA]</scope>
    <source>
        <strain evidence="3">DSM 45422</strain>
    </source>
</reference>
<feature type="region of interest" description="Disordered" evidence="1">
    <location>
        <begin position="16"/>
        <end position="42"/>
    </location>
</feature>